<name>A0AAE0DHP7_9LECA</name>
<dbReference type="Proteomes" id="UP001276659">
    <property type="component" value="Unassembled WGS sequence"/>
</dbReference>
<comment type="caution">
    <text evidence="12">The sequence shown here is derived from an EMBL/GenBank/DDBJ whole genome shotgun (WGS) entry which is preliminary data.</text>
</comment>
<dbReference type="InterPro" id="IPR009060">
    <property type="entry name" value="UBA-like_sf"/>
</dbReference>
<dbReference type="PANTHER" id="PTHR24068">
    <property type="entry name" value="UBIQUITIN-CONJUGATING ENZYME E2"/>
    <property type="match status" value="1"/>
</dbReference>
<dbReference type="Pfam" id="PF00179">
    <property type="entry name" value="UQ_con"/>
    <property type="match status" value="1"/>
</dbReference>
<dbReference type="AlphaFoldDB" id="A0AAE0DHP7"/>
<evidence type="ECO:0000256" key="6">
    <source>
        <dbReference type="ARBA" id="ARBA00072431"/>
    </source>
</evidence>
<dbReference type="SMART" id="SM00212">
    <property type="entry name" value="UBCc"/>
    <property type="match status" value="1"/>
</dbReference>
<evidence type="ECO:0000256" key="4">
    <source>
        <dbReference type="ARBA" id="ARBA00022786"/>
    </source>
</evidence>
<dbReference type="PROSITE" id="PS50127">
    <property type="entry name" value="UBC_2"/>
    <property type="match status" value="1"/>
</dbReference>
<evidence type="ECO:0000313" key="13">
    <source>
        <dbReference type="Proteomes" id="UP001276659"/>
    </source>
</evidence>
<dbReference type="InterPro" id="IPR023313">
    <property type="entry name" value="UBQ-conjugating_AS"/>
</dbReference>
<keyword evidence="2" id="KW-0808">Transferase</keyword>
<dbReference type="PROSITE" id="PS00183">
    <property type="entry name" value="UBC_1"/>
    <property type="match status" value="1"/>
</dbReference>
<evidence type="ECO:0000256" key="9">
    <source>
        <dbReference type="RuleBase" id="RU362109"/>
    </source>
</evidence>
<protein>
    <recommendedName>
        <fullName evidence="6">Ubiquitin-conjugating enzyme E2 1</fullName>
        <ecNumber evidence="1">2.3.2.23</ecNumber>
    </recommendedName>
    <alternativeName>
        <fullName evidence="7">E2 ubiquitin-conjugating enzyme 1</fullName>
    </alternativeName>
</protein>
<reference evidence="12" key="1">
    <citation type="submission" date="2022-11" db="EMBL/GenBank/DDBJ databases">
        <title>Chromosomal genome sequence assembly and mating type (MAT) locus characterization of the leprose asexual lichenized fungus Lepraria neglecta (Nyl.) Erichsen.</title>
        <authorList>
            <person name="Allen J.L."/>
            <person name="Pfeffer B."/>
        </authorList>
    </citation>
    <scope>NUCLEOTIDE SEQUENCE</scope>
    <source>
        <strain evidence="12">Allen 5258</strain>
    </source>
</reference>
<comment type="similarity">
    <text evidence="9">Belongs to the ubiquitin-conjugating enzyme family.</text>
</comment>
<evidence type="ECO:0000256" key="8">
    <source>
        <dbReference type="PROSITE-ProRule" id="PRU10133"/>
    </source>
</evidence>
<feature type="active site" description="Glycyl thioester intermediate" evidence="8">
    <location>
        <position position="91"/>
    </location>
</feature>
<keyword evidence="4 9" id="KW-0833">Ubl conjugation pathway</keyword>
<dbReference type="InterPro" id="IPR016135">
    <property type="entry name" value="UBQ-conjugating_enzyme/RWD"/>
</dbReference>
<evidence type="ECO:0000256" key="5">
    <source>
        <dbReference type="ARBA" id="ARBA00022840"/>
    </source>
</evidence>
<keyword evidence="3 9" id="KW-0547">Nucleotide-binding</keyword>
<feature type="compositionally biased region" description="Basic and acidic residues" evidence="10">
    <location>
        <begin position="168"/>
        <end position="185"/>
    </location>
</feature>
<organism evidence="12 13">
    <name type="scientific">Lepraria neglecta</name>
    <dbReference type="NCBI Taxonomy" id="209136"/>
    <lineage>
        <taxon>Eukaryota</taxon>
        <taxon>Fungi</taxon>
        <taxon>Dikarya</taxon>
        <taxon>Ascomycota</taxon>
        <taxon>Pezizomycotina</taxon>
        <taxon>Lecanoromycetes</taxon>
        <taxon>OSLEUM clade</taxon>
        <taxon>Lecanoromycetidae</taxon>
        <taxon>Lecanorales</taxon>
        <taxon>Lecanorineae</taxon>
        <taxon>Stereocaulaceae</taxon>
        <taxon>Lepraria</taxon>
    </lineage>
</organism>
<dbReference type="GO" id="GO:0005524">
    <property type="term" value="F:ATP binding"/>
    <property type="evidence" value="ECO:0007669"/>
    <property type="project" value="UniProtKB-UniRule"/>
</dbReference>
<evidence type="ECO:0000259" key="11">
    <source>
        <dbReference type="PROSITE" id="PS50127"/>
    </source>
</evidence>
<dbReference type="Gene3D" id="3.10.110.10">
    <property type="entry name" value="Ubiquitin Conjugating Enzyme"/>
    <property type="match status" value="1"/>
</dbReference>
<feature type="region of interest" description="Disordered" evidence="10">
    <location>
        <begin position="154"/>
        <end position="189"/>
    </location>
</feature>
<dbReference type="EC" id="2.3.2.23" evidence="1"/>
<dbReference type="FunFam" id="3.10.110.10:FF:000037">
    <property type="entry name" value="ubiquitin-conjugating enzyme E2 27"/>
    <property type="match status" value="1"/>
</dbReference>
<evidence type="ECO:0000256" key="2">
    <source>
        <dbReference type="ARBA" id="ARBA00022679"/>
    </source>
</evidence>
<keyword evidence="5 9" id="KW-0067">ATP-binding</keyword>
<evidence type="ECO:0000256" key="7">
    <source>
        <dbReference type="ARBA" id="ARBA00077197"/>
    </source>
</evidence>
<dbReference type="SUPFAM" id="SSF54495">
    <property type="entry name" value="UBC-like"/>
    <property type="match status" value="1"/>
</dbReference>
<evidence type="ECO:0000256" key="10">
    <source>
        <dbReference type="SAM" id="MobiDB-lite"/>
    </source>
</evidence>
<dbReference type="SUPFAM" id="SSF46934">
    <property type="entry name" value="UBA-like"/>
    <property type="match status" value="1"/>
</dbReference>
<sequence length="263" mass="28950">MSSSRTRRIAKEVADIHSDNLSNIFANPVGNGEDLTHLKGSFKGPPGTPYEGGNYIIDVKIPNDYPFRPPIMKFDTKVWHPNVSSQTGAICLDTLSSAWSPVLTIKSALLSLQSLLSTPEPKDPQDAEVAGMLTRNPKEFERVAHEWAVKYAGAPKKDSGEGSGGGKAETKEQKQKRSKEEEAAERAAMYVSSPQLARGKVSDSCRYGGYNEQMINRFVWMGFEIDRVVSAFDYVGIDPNDGEDYELEEAYIGDITARLLGEP</sequence>
<gene>
    <name evidence="12" type="ORF">OEA41_009497</name>
</gene>
<evidence type="ECO:0000256" key="1">
    <source>
        <dbReference type="ARBA" id="ARBA00012486"/>
    </source>
</evidence>
<dbReference type="GO" id="GO:0061631">
    <property type="term" value="F:ubiquitin conjugating enzyme activity"/>
    <property type="evidence" value="ECO:0007669"/>
    <property type="project" value="UniProtKB-EC"/>
</dbReference>
<keyword evidence="13" id="KW-1185">Reference proteome</keyword>
<dbReference type="InterPro" id="IPR000608">
    <property type="entry name" value="UBC"/>
</dbReference>
<proteinExistence type="inferred from homology"/>
<evidence type="ECO:0000313" key="12">
    <source>
        <dbReference type="EMBL" id="KAK3170111.1"/>
    </source>
</evidence>
<evidence type="ECO:0000256" key="3">
    <source>
        <dbReference type="ARBA" id="ARBA00022741"/>
    </source>
</evidence>
<feature type="domain" description="UBC core" evidence="11">
    <location>
        <begin position="4"/>
        <end position="153"/>
    </location>
</feature>
<dbReference type="EMBL" id="JASNWA010000009">
    <property type="protein sequence ID" value="KAK3170111.1"/>
    <property type="molecule type" value="Genomic_DNA"/>
</dbReference>
<accession>A0AAE0DHP7</accession>